<dbReference type="AlphaFoldDB" id="A0A7Z8YN28"/>
<dbReference type="Proteomes" id="UP000270205">
    <property type="component" value="Unassembled WGS sequence"/>
</dbReference>
<evidence type="ECO:0000313" key="3">
    <source>
        <dbReference type="Proteomes" id="UP000270205"/>
    </source>
</evidence>
<accession>A0A7Z8YN28</accession>
<protein>
    <recommendedName>
        <fullName evidence="4">Yip1 domain-containing protein</fullName>
    </recommendedName>
</protein>
<keyword evidence="1" id="KW-0812">Transmembrane</keyword>
<keyword evidence="1" id="KW-1133">Transmembrane helix</keyword>
<keyword evidence="1" id="KW-0472">Membrane</keyword>
<evidence type="ECO:0000313" key="2">
    <source>
        <dbReference type="EMBL" id="VDH03031.1"/>
    </source>
</evidence>
<reference evidence="2 3" key="1">
    <citation type="submission" date="2018-11" db="EMBL/GenBank/DDBJ databases">
        <authorList>
            <consortium name="Pathogen Informatics"/>
        </authorList>
    </citation>
    <scope>NUCLEOTIDE SEQUENCE [LARGE SCALE GENOMIC DNA]</scope>
    <source>
        <strain evidence="2 3">NCTC12929</strain>
    </source>
</reference>
<evidence type="ECO:0008006" key="4">
    <source>
        <dbReference type="Google" id="ProtNLM"/>
    </source>
</evidence>
<feature type="transmembrane region" description="Helical" evidence="1">
    <location>
        <begin position="85"/>
        <end position="105"/>
    </location>
</feature>
<feature type="transmembrane region" description="Helical" evidence="1">
    <location>
        <begin position="125"/>
        <end position="154"/>
    </location>
</feature>
<organism evidence="2 3">
    <name type="scientific">Bergeyella zoohelcum</name>
    <dbReference type="NCBI Taxonomy" id="1015"/>
    <lineage>
        <taxon>Bacteria</taxon>
        <taxon>Pseudomonadati</taxon>
        <taxon>Bacteroidota</taxon>
        <taxon>Flavobacteriia</taxon>
        <taxon>Flavobacteriales</taxon>
        <taxon>Weeksellaceae</taxon>
        <taxon>Bergeyella</taxon>
    </lineage>
</organism>
<sequence length="187" mass="21513">MKNFFNPFVKYSEQKLLLVGLLSWGLMNFAMFLFDSRMNGLLHIADGETNVLKNLQITNGVFFFNVLCFFALAKIINLKTRFIDVLNSFLVSLLPLAAIVYLTHIPTIDEIYKNTVARMQQPEKLFSNVLDFIIFILFTMIVLMLLVYAVTLMYNGFKTATHLKNGIYTAVFFALLFILNSITQAYF</sequence>
<dbReference type="RefSeq" id="WP_125150602.1">
    <property type="nucleotide sequence ID" value="NZ_UYIV01000001.1"/>
</dbReference>
<dbReference type="EMBL" id="UYIV01000001">
    <property type="protein sequence ID" value="VDH03031.1"/>
    <property type="molecule type" value="Genomic_DNA"/>
</dbReference>
<evidence type="ECO:0000256" key="1">
    <source>
        <dbReference type="SAM" id="Phobius"/>
    </source>
</evidence>
<feature type="transmembrane region" description="Helical" evidence="1">
    <location>
        <begin position="166"/>
        <end position="186"/>
    </location>
</feature>
<comment type="caution">
    <text evidence="2">The sequence shown here is derived from an EMBL/GenBank/DDBJ whole genome shotgun (WGS) entry which is preliminary data.</text>
</comment>
<proteinExistence type="predicted"/>
<name>A0A7Z8YN28_9FLAO</name>
<feature type="transmembrane region" description="Helical" evidence="1">
    <location>
        <begin position="54"/>
        <end position="73"/>
    </location>
</feature>
<feature type="transmembrane region" description="Helical" evidence="1">
    <location>
        <begin position="16"/>
        <end position="34"/>
    </location>
</feature>
<gene>
    <name evidence="2" type="ORF">NCTC12929_00398</name>
</gene>